<evidence type="ECO:0000256" key="1">
    <source>
        <dbReference type="SAM" id="Phobius"/>
    </source>
</evidence>
<gene>
    <name evidence="2" type="primary">F28D6.2</name>
    <name evidence="3" type="ordered locus">At4g07460</name>
</gene>
<reference evidence="2" key="2">
    <citation type="submission" date="1999-05" db="EMBL/GenBank/DDBJ databases">
        <title>The A. thaliana Genome Sequencing Project.</title>
        <authorList>
            <person name="WashU"/>
        </authorList>
    </citation>
    <scope>NUCLEOTIDE SEQUENCE</scope>
</reference>
<reference key="1">
    <citation type="journal article" date="1999" name="Nature">
        <title>Sequence and analysis of chromosome 4 of the plant Arabidopsis thaliana.</title>
        <authorList>
            <consortium name="EU"/>
            <consortium name="CSHL and WU Arabidopsis Sequencing Project"/>
            <person name="Mayer K."/>
            <person name="Schuller C."/>
            <person name="Wambutt R."/>
            <person name="Murphy G."/>
            <person name="Volckaert G."/>
            <person name="Pohl T."/>
            <person name="Dusterhoft A."/>
            <person name="Stiekema W."/>
            <person name="Entian K.D."/>
            <person name="Terryn N."/>
            <person name="Harris B."/>
            <person name="Ansorge W."/>
            <person name="Brandt P."/>
            <person name="Grivell L."/>
            <person name="Rieger M."/>
            <person name="Weichselgartner M."/>
            <person name="de Simone V."/>
            <person name="Obermaier B."/>
            <person name="Mache R."/>
            <person name="Muller M."/>
            <person name="Kreis M."/>
            <person name="Delseny M."/>
            <person name="Puigdomenech P."/>
            <person name="Watson M."/>
            <person name="Schmidtheini T."/>
            <person name="Reichert B."/>
            <person name="Portatelle D."/>
            <person name="Perez-Alonso M."/>
            <person name="Boutry M."/>
            <person name="Bancroft I."/>
            <person name="Vos P."/>
            <person name="Hoheisel J."/>
            <person name="Zimmermann W."/>
            <person name="Wedler H."/>
            <person name="Ridley P."/>
            <person name="Langham S.A."/>
            <person name="McCullagh B."/>
            <person name="Bilham L."/>
            <person name="Robben J."/>
            <person name="Van der Schueren J."/>
            <person name="Grymonprez B."/>
            <person name="Chuang Y.J."/>
            <person name="Vandenbussche F."/>
            <person name="Braeken M."/>
            <person name="Weltjens I."/>
            <person name="Voet M."/>
            <person name="Bastiaens I."/>
            <person name="Aert R."/>
            <person name="Defoor E."/>
            <person name="Weitzenegger T."/>
            <person name="Bothe G."/>
            <person name="Ramsperger U."/>
            <person name="Hilbert H."/>
            <person name="Braun M."/>
            <person name="Holzer E."/>
            <person name="Brandt A."/>
            <person name="Peters S."/>
            <person name="van Staveren M."/>
            <person name="Dirske W."/>
            <person name="Mooijman P."/>
            <person name="Klein Lankhorst R."/>
            <person name="Rose M."/>
            <person name="Hauf J."/>
            <person name="Kotter P."/>
            <person name="Berneiser S."/>
            <person name="Hempel S."/>
            <person name="Feldpausch M."/>
            <person name="Lamberth S."/>
            <person name="Van den Daele H."/>
            <person name="De Keyser A."/>
            <person name="Buysshaert C."/>
            <person name="Gielen J."/>
            <person name="Villarroel R."/>
            <person name="De Clercq R."/>
            <person name="Van Montagu M."/>
            <person name="Rogers J."/>
            <person name="Cronin A."/>
            <person name="Quail M."/>
            <person name="Bray-Allen S."/>
            <person name="Clark L."/>
            <person name="Doggett J."/>
            <person name="Hall S."/>
            <person name="Kay M."/>
            <person name="Lennard N."/>
            <person name="McLay K."/>
            <person name="Mayes R."/>
            <person name="Pettett A."/>
            <person name="Rajandream M.A."/>
            <person name="Lyne M."/>
            <person name="Benes V."/>
            <person name="Rechmann S."/>
            <person name="Borkova D."/>
            <person name="Blocker H."/>
            <person name="Scharfe M."/>
            <person name="Grimm M."/>
            <person name="Lohnert T.H."/>
            <person name="Dose S."/>
            <person name="de Haan M."/>
            <person name="Maarse A."/>
            <person name="Schafer M."/>
            <person name="Muller-Auer S."/>
            <person name="Gabel C."/>
            <person name="Fuchs M."/>
            <person name="Fartmann B."/>
            <person name="Granderath K."/>
            <person name="Dauner D."/>
            <person name="Herzl A."/>
            <person name="Neumann S."/>
            <person name="Argiriou A."/>
            <person name="Vitale D."/>
            <person name="Liguori R."/>
            <person name="Piravandi E."/>
            <person name="Massenet O."/>
            <person name="Quigley F."/>
            <person name="Clabauld G."/>
            <person name="Mundlein A."/>
            <person name="Felber R."/>
            <person name="Schnabl S."/>
            <person name="Hiller R."/>
            <person name="Schmidt W."/>
            <person name="Lecharny A."/>
            <person name="Aubourg S."/>
            <person name="Chefdor F."/>
            <person name="Cooke R."/>
            <person name="Berger C."/>
            <person name="Montfort A."/>
            <person name="Casacuberta E."/>
            <person name="Gibbons T."/>
            <person name="Weber N."/>
            <person name="Vandenbol M."/>
            <person name="Bargues M."/>
            <person name="Terol J."/>
            <person name="Torres A."/>
            <person name="Perez-Perez A."/>
            <person name="Purnelle B."/>
            <person name="Bent E."/>
            <person name="Johnson S."/>
            <person name="Tacon D."/>
            <person name="Jesse T."/>
            <person name="Heijnen L."/>
            <person name="Schwarz S."/>
            <person name="Scholler P."/>
            <person name="Heber S."/>
            <person name="Francs P."/>
            <person name="Bielke C."/>
            <person name="Frishman D."/>
            <person name="Haase D."/>
            <person name="Lemcke K."/>
            <person name="Mewes H.W."/>
            <person name="Stocker S."/>
            <person name="Zaccaria P."/>
            <person name="Bevan M."/>
            <person name="Wilson R.K."/>
            <person name="de la Bastide M."/>
            <person name="Habermann K."/>
            <person name="Parnell L."/>
            <person name="Dedhia N."/>
            <person name="Gnoj L."/>
            <person name="Schutz K."/>
            <person name="Huang E."/>
            <person name="Spiegel L."/>
            <person name="Sehkon M."/>
            <person name="Murray J."/>
            <person name="Sheet P."/>
            <person name="Cordes M."/>
            <person name="Abu-Threideh J."/>
            <person name="Stoneking T."/>
            <person name="Kalicki J."/>
            <person name="Graves T."/>
            <person name="Harmon G."/>
            <person name="Edwards J."/>
            <person name="Latreille P."/>
            <person name="Courtney L."/>
            <person name="Cloud J."/>
            <person name="Abbott A."/>
            <person name="Scott K."/>
            <person name="Johnson D."/>
            <person name="Minx P."/>
            <person name="Bentley D."/>
            <person name="Fulton B."/>
            <person name="Miller N."/>
            <person name="Greco T."/>
            <person name="Kemp K."/>
            <person name="Kramer J."/>
            <person name="Fulton L."/>
            <person name="Mardis E."/>
            <person name="Dante M."/>
            <person name="Pepin K."/>
            <person name="Hillier L."/>
            <person name="Nelson J."/>
            <person name="Spieth J."/>
            <person name="Ryan E."/>
            <person name="Andrews S."/>
            <person name="Geisel C."/>
            <person name="Layman D."/>
            <person name="Du H."/>
            <person name="Ali J."/>
            <person name="Berghoff A."/>
            <person name="Jones K."/>
            <person name="Drone K."/>
            <person name="Cotton M."/>
            <person name="Joshu C."/>
            <person name="Antonoiu B."/>
            <person name="Zidanic M."/>
            <person name="Strong C."/>
            <person name="Sun H."/>
            <person name="Lamar B."/>
            <person name="Yordan C."/>
            <person name="Ma P."/>
            <person name="Zhong J."/>
            <person name="Preston R."/>
            <person name="Vil D."/>
            <person name="Shekher M."/>
            <person name="Matero A."/>
            <person name="Shah R."/>
            <person name="Swaby I.K."/>
            <person name="O'Shaughnessy A."/>
            <person name="Rodriguez M."/>
            <person name="Hoffmann J."/>
            <person name="Till S."/>
            <person name="Granat S."/>
            <person name="Shohdy N."/>
            <person name="Hasegawa A."/>
            <person name="Hameed A."/>
            <person name="Lodhi M."/>
            <person name="Johnson A."/>
            <person name="Chen E."/>
            <person name="Marra M."/>
            <person name="Martienssen R."/>
            <person name="McCombie W.R."/>
        </authorList>
    </citation>
    <scope>NUCLEOTIDE SEQUENCE [LARGE SCALE GENOMIC DNA]</scope>
    <source>
        <strain>cv. Columbia</strain>
    </source>
</reference>
<dbReference type="PIR" id="H85072">
    <property type="entry name" value="H85072"/>
</dbReference>
<reference evidence="3" key="6">
    <citation type="submission" date="2000-03" db="EMBL/GenBank/DDBJ databases">
        <authorList>
            <person name="Wilson R."/>
            <person name="Lamar B."/>
            <person name="Stoneking T."/>
            <person name="Stumpf J."/>
            <person name="Mewes H.W."/>
            <person name="Lemcke K."/>
            <person name="Mayer K.F.X."/>
        </authorList>
    </citation>
    <scope>NUCLEOTIDE SEQUENCE</scope>
</reference>
<keyword evidence="1" id="KW-1133">Transmembrane helix</keyword>
<reference evidence="2" key="4">
    <citation type="submission" date="1999-08" db="EMBL/GenBank/DDBJ databases">
        <authorList>
            <person name="Waterston R."/>
        </authorList>
    </citation>
    <scope>NUCLEOTIDE SEQUENCE</scope>
</reference>
<sequence length="205" mass="23748">MNESRIAGLMAKIDDVHNLLVEDVNYFGGRCFYGNGPTTTHKSQFQQSCQKRMLERPIPRWNESSLTTSWHAASMESGYEFVKVEESDKFDVAEAVSTDTIPCVDQHWTQTAPISLDFPLVAELVYTPEIPCPLPQQYMQEIQEEHCKVFLRNIYCHLLIHLIPYSIKVKLLTINKRLVGSNPLILFSFSFPFFLFFYFSRLLLI</sequence>
<proteinExistence type="predicted"/>
<protein>
    <submittedName>
        <fullName evidence="3">AT4g07460 protein</fullName>
    </submittedName>
    <submittedName>
        <fullName evidence="2">F28D6.2 protein</fullName>
    </submittedName>
</protein>
<reference evidence="3" key="5">
    <citation type="submission" date="2000-03" db="EMBL/GenBank/DDBJ databases">
        <authorList>
            <person name="EU Arabidopsis sequencing project"/>
        </authorList>
    </citation>
    <scope>NUCLEOTIDE SEQUENCE</scope>
</reference>
<dbReference type="EMBL" id="AF147262">
    <property type="protein sequence ID" value="AAD48941.1"/>
    <property type="molecule type" value="Genomic_DNA"/>
</dbReference>
<name>Q9S9W9_ARATH</name>
<evidence type="ECO:0000313" key="3">
    <source>
        <dbReference type="EMBL" id="CAB81116.1"/>
    </source>
</evidence>
<feature type="transmembrane region" description="Helical" evidence="1">
    <location>
        <begin position="179"/>
        <end position="199"/>
    </location>
</feature>
<dbReference type="AlphaFoldDB" id="Q9S9W9"/>
<organism evidence="2">
    <name type="scientific">Arabidopsis thaliana</name>
    <name type="common">Mouse-ear cress</name>
    <dbReference type="NCBI Taxonomy" id="3702"/>
    <lineage>
        <taxon>Eukaryota</taxon>
        <taxon>Viridiplantae</taxon>
        <taxon>Streptophyta</taxon>
        <taxon>Embryophyta</taxon>
        <taxon>Tracheophyta</taxon>
        <taxon>Spermatophyta</taxon>
        <taxon>Magnoliopsida</taxon>
        <taxon>eudicotyledons</taxon>
        <taxon>Gunneridae</taxon>
        <taxon>Pentapetalae</taxon>
        <taxon>rosids</taxon>
        <taxon>malvids</taxon>
        <taxon>Brassicales</taxon>
        <taxon>Brassicaceae</taxon>
        <taxon>Camelineae</taxon>
        <taxon>Arabidopsis</taxon>
    </lineage>
</organism>
<accession>Q9S9W9</accession>
<dbReference type="EMBL" id="AL161505">
    <property type="protein sequence ID" value="CAB81116.1"/>
    <property type="molecule type" value="Genomic_DNA"/>
</dbReference>
<keyword evidence="1" id="KW-0472">Membrane</keyword>
<evidence type="ECO:0000313" key="2">
    <source>
        <dbReference type="EMBL" id="AAD48941.1"/>
    </source>
</evidence>
<reference evidence="2" key="3">
    <citation type="submission" date="1999-05" db="EMBL/GenBank/DDBJ databases">
        <title>The sequence of A. thaliana F28D6.</title>
        <authorList>
            <person name="Jones K."/>
            <person name="Wohldman P."/>
            <person name="Gregory S."/>
        </authorList>
    </citation>
    <scope>NUCLEOTIDE SEQUENCE</scope>
</reference>
<keyword evidence="1" id="KW-0812">Transmembrane</keyword>